<comment type="catalytic activity">
    <reaction evidence="5">
        <text>chorismate = prephenate</text>
        <dbReference type="Rhea" id="RHEA:13897"/>
        <dbReference type="ChEBI" id="CHEBI:29748"/>
        <dbReference type="ChEBI" id="CHEBI:29934"/>
        <dbReference type="EC" id="5.4.99.5"/>
    </reaction>
</comment>
<dbReference type="PANTHER" id="PTHR38041">
    <property type="entry name" value="CHORISMATE MUTASE"/>
    <property type="match status" value="1"/>
</dbReference>
<evidence type="ECO:0000313" key="8">
    <source>
        <dbReference type="EMBL" id="AEV73830.1"/>
    </source>
</evidence>
<name>G8RPU6_MYCRN</name>
<reference evidence="8 9" key="1">
    <citation type="submission" date="2011-12" db="EMBL/GenBank/DDBJ databases">
        <title>Complete sequence of Mycobacterium rhodesiae NBB3.</title>
        <authorList>
            <consortium name="US DOE Joint Genome Institute"/>
            <person name="Lucas S."/>
            <person name="Han J."/>
            <person name="Lapidus A."/>
            <person name="Cheng J.-F."/>
            <person name="Goodwin L."/>
            <person name="Pitluck S."/>
            <person name="Peters L."/>
            <person name="Mikhailova N."/>
            <person name="Gu W."/>
            <person name="Detter J.C."/>
            <person name="Han C."/>
            <person name="Tapia R."/>
            <person name="Land M."/>
            <person name="Hauser L."/>
            <person name="Kyrpides N."/>
            <person name="Ivanova N."/>
            <person name="Pagani I."/>
            <person name="Mattes T."/>
            <person name="Holmes A."/>
            <person name="Rutledge P."/>
            <person name="Paulsen I."/>
            <person name="Coleman N."/>
            <person name="Woyke T."/>
        </authorList>
    </citation>
    <scope>NUCLEOTIDE SEQUENCE [LARGE SCALE GENOMIC DNA]</scope>
    <source>
        <strain evidence="8 9">NBB3</strain>
    </source>
</reference>
<keyword evidence="9" id="KW-1185">Reference proteome</keyword>
<evidence type="ECO:0000256" key="3">
    <source>
        <dbReference type="ARBA" id="ARBA00022729"/>
    </source>
</evidence>
<dbReference type="OrthoDB" id="3825510at2"/>
<gene>
    <name evidence="8" type="ordered locus">MycrhN_3305</name>
</gene>
<evidence type="ECO:0000256" key="5">
    <source>
        <dbReference type="PIRNR" id="PIRNR026640"/>
    </source>
</evidence>
<comment type="function">
    <text evidence="5">Catalyzes the Claisen rearrangement of chorismate to prephenate.</text>
</comment>
<keyword evidence="3 6" id="KW-0732">Signal</keyword>
<dbReference type="SUPFAM" id="SSF48600">
    <property type="entry name" value="Chorismate mutase II"/>
    <property type="match status" value="1"/>
</dbReference>
<proteinExistence type="predicted"/>
<dbReference type="InterPro" id="IPR036979">
    <property type="entry name" value="CM_dom_sf"/>
</dbReference>
<evidence type="ECO:0000256" key="1">
    <source>
        <dbReference type="ARBA" id="ARBA00004817"/>
    </source>
</evidence>
<dbReference type="HOGENOM" id="CLU_090313_1_0_11"/>
<dbReference type="Pfam" id="PF01817">
    <property type="entry name" value="CM_2"/>
    <property type="match status" value="1"/>
</dbReference>
<dbReference type="NCBIfam" id="TIGR01806">
    <property type="entry name" value="CM_mono2"/>
    <property type="match status" value="1"/>
</dbReference>
<feature type="chain" id="PRO_5038958662" description="Chorismate mutase" evidence="6">
    <location>
        <begin position="33"/>
        <end position="195"/>
    </location>
</feature>
<organism evidence="8 9">
    <name type="scientific">Mycolicibacterium rhodesiae (strain NBB3)</name>
    <name type="common">Mycobacterium rhodesiae</name>
    <dbReference type="NCBI Taxonomy" id="710685"/>
    <lineage>
        <taxon>Bacteria</taxon>
        <taxon>Bacillati</taxon>
        <taxon>Actinomycetota</taxon>
        <taxon>Actinomycetes</taxon>
        <taxon>Mycobacteriales</taxon>
        <taxon>Mycobacteriaceae</taxon>
        <taxon>Mycolicibacterium</taxon>
    </lineage>
</organism>
<dbReference type="EC" id="5.4.99.5" evidence="2 5"/>
<dbReference type="EMBL" id="CP003169">
    <property type="protein sequence ID" value="AEV73830.1"/>
    <property type="molecule type" value="Genomic_DNA"/>
</dbReference>
<evidence type="ECO:0000259" key="7">
    <source>
        <dbReference type="PROSITE" id="PS51168"/>
    </source>
</evidence>
<dbReference type="PATRIC" id="fig|710685.3.peg.3314"/>
<dbReference type="SMART" id="SM00830">
    <property type="entry name" value="CM_2"/>
    <property type="match status" value="1"/>
</dbReference>
<dbReference type="PANTHER" id="PTHR38041:SF2">
    <property type="entry name" value="SECRETED CHORISMATE MUTASE"/>
    <property type="match status" value="1"/>
</dbReference>
<dbReference type="NCBIfam" id="NF006741">
    <property type="entry name" value="PRK09269.1"/>
    <property type="match status" value="1"/>
</dbReference>
<comment type="pathway">
    <text evidence="1 5">Metabolic intermediate biosynthesis; prephenate biosynthesis; prephenate from chorismate: step 1/1.</text>
</comment>
<dbReference type="GO" id="GO:0046417">
    <property type="term" value="P:chorismate metabolic process"/>
    <property type="evidence" value="ECO:0007669"/>
    <property type="project" value="InterPro"/>
</dbReference>
<dbReference type="GO" id="GO:0004106">
    <property type="term" value="F:chorismate mutase activity"/>
    <property type="evidence" value="ECO:0007669"/>
    <property type="project" value="UniProtKB-EC"/>
</dbReference>
<protein>
    <recommendedName>
        <fullName evidence="2 5">Chorismate mutase</fullName>
        <ecNumber evidence="2 5">5.4.99.5</ecNumber>
    </recommendedName>
</protein>
<dbReference type="InterPro" id="IPR051331">
    <property type="entry name" value="Chorismate_mutase-related"/>
</dbReference>
<dbReference type="Proteomes" id="UP000005442">
    <property type="component" value="Chromosome"/>
</dbReference>
<dbReference type="GO" id="GO:0009697">
    <property type="term" value="P:salicylic acid biosynthetic process"/>
    <property type="evidence" value="ECO:0007669"/>
    <property type="project" value="TreeGrafter"/>
</dbReference>
<evidence type="ECO:0000256" key="2">
    <source>
        <dbReference type="ARBA" id="ARBA00012404"/>
    </source>
</evidence>
<evidence type="ECO:0000313" key="9">
    <source>
        <dbReference type="Proteomes" id="UP000005442"/>
    </source>
</evidence>
<dbReference type="STRING" id="710685.MycrhN_3305"/>
<dbReference type="PIRSF" id="PIRSF026640">
    <property type="entry name" value="Peripl_chor_mut"/>
    <property type="match status" value="1"/>
</dbReference>
<feature type="signal peptide" evidence="6">
    <location>
        <begin position="1"/>
        <end position="32"/>
    </location>
</feature>
<dbReference type="KEGG" id="mrh:MycrhN_3305"/>
<dbReference type="InterPro" id="IPR036263">
    <property type="entry name" value="Chorismate_II_sf"/>
</dbReference>
<dbReference type="eggNOG" id="COG1605">
    <property type="taxonomic scope" value="Bacteria"/>
</dbReference>
<sequence>MHDGWVIPNRSSLFLAAALLAGQIGLSPSAAAQPVVPFYQLVDAAAQRLATADPVAAAKWINGGPITDPERANKVLDAAGADATAHGIEPEYVRAVFTDQIAANEGIQYTRFGQWKFDPATAPATAPDLAESRAQIDGLNKTLVNEIALHWNSLHSQGCATDLSDATAAVIAARQLDGLHQQALSSATRSYCRPI</sequence>
<feature type="domain" description="Chorismate mutase" evidence="7">
    <location>
        <begin position="20"/>
        <end position="112"/>
    </location>
</feature>
<dbReference type="InterPro" id="IPR008240">
    <property type="entry name" value="Chorismate_mutase_periplasmic"/>
</dbReference>
<dbReference type="InterPro" id="IPR002701">
    <property type="entry name" value="CM_II_prokaryot"/>
</dbReference>
<evidence type="ECO:0000256" key="6">
    <source>
        <dbReference type="SAM" id="SignalP"/>
    </source>
</evidence>
<evidence type="ECO:0000256" key="4">
    <source>
        <dbReference type="ARBA" id="ARBA00023235"/>
    </source>
</evidence>
<dbReference type="PROSITE" id="PS51168">
    <property type="entry name" value="CHORISMATE_MUT_2"/>
    <property type="match status" value="1"/>
</dbReference>
<dbReference type="UniPathway" id="UPA00120">
    <property type="reaction ID" value="UER00203"/>
</dbReference>
<dbReference type="Gene3D" id="1.20.59.10">
    <property type="entry name" value="Chorismate mutase"/>
    <property type="match status" value="1"/>
</dbReference>
<accession>G8RPU6</accession>
<dbReference type="AlphaFoldDB" id="G8RPU6"/>
<keyword evidence="4 5" id="KW-0413">Isomerase</keyword>